<feature type="transmembrane region" description="Helical" evidence="4">
    <location>
        <begin position="188"/>
        <end position="212"/>
    </location>
</feature>
<dbReference type="SUPFAM" id="SSF57850">
    <property type="entry name" value="RING/U-box"/>
    <property type="match status" value="1"/>
</dbReference>
<dbReference type="InterPro" id="IPR001841">
    <property type="entry name" value="Znf_RING"/>
</dbReference>
<evidence type="ECO:0000256" key="2">
    <source>
        <dbReference type="ARBA" id="ARBA00022833"/>
    </source>
</evidence>
<dbReference type="InterPro" id="IPR013083">
    <property type="entry name" value="Znf_RING/FYVE/PHD"/>
</dbReference>
<dbReference type="PROSITE" id="PS50089">
    <property type="entry name" value="ZF_RING_2"/>
    <property type="match status" value="1"/>
</dbReference>
<evidence type="ECO:0000259" key="5">
    <source>
        <dbReference type="PROSITE" id="PS50089"/>
    </source>
</evidence>
<reference evidence="6" key="2">
    <citation type="submission" date="2022-10" db="EMBL/GenBank/DDBJ databases">
        <authorList>
            <consortium name="ENA_rothamsted_submissions"/>
            <consortium name="culmorum"/>
            <person name="King R."/>
        </authorList>
    </citation>
    <scope>NUCLEOTIDE SEQUENCE</scope>
</reference>
<dbReference type="EMBL" id="OU893345">
    <property type="protein sequence ID" value="CAG9785560.1"/>
    <property type="molecule type" value="Genomic_DNA"/>
</dbReference>
<dbReference type="GO" id="GO:0008270">
    <property type="term" value="F:zinc ion binding"/>
    <property type="evidence" value="ECO:0007669"/>
    <property type="project" value="UniProtKB-KW"/>
</dbReference>
<dbReference type="OrthoDB" id="1711136at2759"/>
<dbReference type="Proteomes" id="UP001153714">
    <property type="component" value="Chromosome 14"/>
</dbReference>
<gene>
    <name evidence="6" type="ORF">DIATSA_LOCUS3583</name>
</gene>
<keyword evidence="2" id="KW-0862">Zinc</keyword>
<keyword evidence="4" id="KW-0812">Transmembrane</keyword>
<evidence type="ECO:0000256" key="1">
    <source>
        <dbReference type="ARBA" id="ARBA00022771"/>
    </source>
</evidence>
<evidence type="ECO:0000313" key="6">
    <source>
        <dbReference type="EMBL" id="CAG9785560.1"/>
    </source>
</evidence>
<evidence type="ECO:0000256" key="3">
    <source>
        <dbReference type="PROSITE-ProRule" id="PRU00175"/>
    </source>
</evidence>
<accession>A0A9N9WAD9</accession>
<dbReference type="Pfam" id="PF13920">
    <property type="entry name" value="zf-C3HC4_3"/>
    <property type="match status" value="1"/>
</dbReference>
<keyword evidence="1 3" id="KW-0863">Zinc-finger</keyword>
<feature type="transmembrane region" description="Helical" evidence="4">
    <location>
        <begin position="121"/>
        <end position="145"/>
    </location>
</feature>
<keyword evidence="7" id="KW-1185">Reference proteome</keyword>
<proteinExistence type="predicted"/>
<keyword evidence="4" id="KW-0472">Membrane</keyword>
<keyword evidence="4" id="KW-1133">Transmembrane helix</keyword>
<protein>
    <recommendedName>
        <fullName evidence="5">RING-type domain-containing protein</fullName>
    </recommendedName>
</protein>
<dbReference type="Gene3D" id="3.30.40.10">
    <property type="entry name" value="Zinc/RING finger domain, C3HC4 (zinc finger)"/>
    <property type="match status" value="1"/>
</dbReference>
<feature type="transmembrane region" description="Helical" evidence="4">
    <location>
        <begin position="90"/>
        <end position="115"/>
    </location>
</feature>
<dbReference type="AlphaFoldDB" id="A0A9N9WAD9"/>
<keyword evidence="1 3" id="KW-0479">Metal-binding</keyword>
<dbReference type="PANTHER" id="PTHR22696">
    <property type="entry name" value="E3 UBIQUITIN-PROTEIN LIGASE RNF26"/>
    <property type="match status" value="1"/>
</dbReference>
<organism evidence="6 7">
    <name type="scientific">Diatraea saccharalis</name>
    <name type="common">sugarcane borer</name>
    <dbReference type="NCBI Taxonomy" id="40085"/>
    <lineage>
        <taxon>Eukaryota</taxon>
        <taxon>Metazoa</taxon>
        <taxon>Ecdysozoa</taxon>
        <taxon>Arthropoda</taxon>
        <taxon>Hexapoda</taxon>
        <taxon>Insecta</taxon>
        <taxon>Pterygota</taxon>
        <taxon>Neoptera</taxon>
        <taxon>Endopterygota</taxon>
        <taxon>Lepidoptera</taxon>
        <taxon>Glossata</taxon>
        <taxon>Ditrysia</taxon>
        <taxon>Pyraloidea</taxon>
        <taxon>Crambidae</taxon>
        <taxon>Crambinae</taxon>
        <taxon>Diatraea</taxon>
    </lineage>
</organism>
<feature type="domain" description="RING-type" evidence="5">
    <location>
        <begin position="273"/>
        <end position="312"/>
    </location>
</feature>
<reference evidence="6" key="1">
    <citation type="submission" date="2021-12" db="EMBL/GenBank/DDBJ databases">
        <authorList>
            <person name="King R."/>
        </authorList>
    </citation>
    <scope>NUCLEOTIDE SEQUENCE</scope>
</reference>
<evidence type="ECO:0000256" key="4">
    <source>
        <dbReference type="SAM" id="Phobius"/>
    </source>
</evidence>
<evidence type="ECO:0000313" key="7">
    <source>
        <dbReference type="Proteomes" id="UP001153714"/>
    </source>
</evidence>
<name>A0A9N9WAD9_9NEOP</name>
<sequence length="323" mass="36439">MISLVAKILNLFALLIQKSLLLASFVGKLIVASVAGVSNAVYSIFEYVILFLEIVYEDNIRIFTEEIPHFVNDILVIITNHLQSLYKGILLLYSDSTLGLGIVISSFKTVINAAVHVLCNVIILIKGAFVLSGNTIWLILTFLPIHLPEILQASAKFVGNIIFDIVVDAYLALLKFTNFLTDVPLQSLVGIAAAIILGRLCIHFRVTIVTWLTETYWLSVRKILYLYYAVYNYIMDSEVRVITHMANGQDISEQEVNLIANEVDDGSNADTLCIICQERQKCVLTLPCRHVCLCAECCRRLYRYQRTCPICRTFIYHSVTVYL</sequence>